<organism evidence="1">
    <name type="scientific">hydrothermal vent metagenome</name>
    <dbReference type="NCBI Taxonomy" id="652676"/>
    <lineage>
        <taxon>unclassified sequences</taxon>
        <taxon>metagenomes</taxon>
        <taxon>ecological metagenomes</taxon>
    </lineage>
</organism>
<accession>A0A3B0Z4W2</accession>
<reference evidence="1" key="1">
    <citation type="submission" date="2018-06" db="EMBL/GenBank/DDBJ databases">
        <authorList>
            <person name="Zhirakovskaya E."/>
        </authorList>
    </citation>
    <scope>NUCLEOTIDE SEQUENCE</scope>
</reference>
<dbReference type="EMBL" id="UOFL01000092">
    <property type="protein sequence ID" value="VAW75726.1"/>
    <property type="molecule type" value="Genomic_DNA"/>
</dbReference>
<name>A0A3B0Z4W2_9ZZZZ</name>
<proteinExistence type="predicted"/>
<evidence type="ECO:0000313" key="1">
    <source>
        <dbReference type="EMBL" id="VAW75726.1"/>
    </source>
</evidence>
<protein>
    <submittedName>
        <fullName evidence="1">Uncharacterized protein</fullName>
    </submittedName>
</protein>
<sequence length="217" mass="24558">MNLQRLLVPSSILLTLLFSASSQAADQWYQIEIILFGQNHSATTVREPIPENTFIPDSLTAVKLSIDGVSHLKRGSSTAFKMLDRNKFSLKHHYNKLSANPAYSPIMHVAWRQPVGFRKKGFKVKIEGGRALIPSGGNDNTTSNSPTTPSKEISGIIIIKKSRYFHIKSDLLYRHKSSSADGAMKVYRMKGSRRMKPRELHYIDHPMFGMLVYIRKI</sequence>
<gene>
    <name evidence="1" type="ORF">MNBD_GAMMA12-1574</name>
</gene>
<dbReference type="Pfam" id="PF10972">
    <property type="entry name" value="CsiV"/>
    <property type="match status" value="1"/>
</dbReference>
<dbReference type="AlphaFoldDB" id="A0A3B0Z4W2"/>
<dbReference type="InterPro" id="IPR021241">
    <property type="entry name" value="CsiV"/>
</dbReference>